<proteinExistence type="predicted"/>
<dbReference type="PATRIC" id="fig|1121448.10.peg.1982"/>
<evidence type="ECO:0000313" key="3">
    <source>
        <dbReference type="Proteomes" id="UP000016587"/>
    </source>
</evidence>
<dbReference type="HOGENOM" id="CLU_739404_0_0_7"/>
<dbReference type="OrthoDB" id="6058508at2"/>
<dbReference type="Pfam" id="PF13020">
    <property type="entry name" value="NOV_C"/>
    <property type="match status" value="1"/>
</dbReference>
<evidence type="ECO:0000259" key="1">
    <source>
        <dbReference type="Pfam" id="PF13020"/>
    </source>
</evidence>
<dbReference type="eggNOG" id="ENOG5031DG6">
    <property type="taxonomic scope" value="Bacteria"/>
</dbReference>
<sequence>MAGKIALKQLTRSDLTFFQHQHEVLQAGHQKSINLNQDVFVGALFPALPDTPEGRSGYLGMDLVLLGPGIHTALRLQRKIVKRSTYKNWRLNGELVPKAAAGARFDPLQPGDFVVFDFSGNVFPTAARLLFVAAAVPEDATLHGILAERLGSRKMIPLDSSELGSLIDAAALPDSHPALEFTLGEAIEDAALGGVAGVERLFRRRSGTTMDQEALQRARLRAEAVGREGEALIDGWLALQARQGVIRSHRWVSDLNAVAPYDFSVEDAAGNTIRLDVKSTAGPFERTLHISMAELQEMADAGRRYDLYRVYALEAGTARLRIAEDMAGFADSLLHTFSELPEGVTPDGVSISPAVLLFGPEIEIRLPEDEED</sequence>
<reference evidence="2 3" key="1">
    <citation type="journal article" date="2013" name="J. Bacteriol.">
        <title>Roles of HynAB and Ech, the only two hydrogenases found in the model sulfate reducer Desulfovibrio gigas.</title>
        <authorList>
            <person name="Morais-Silva F.O."/>
            <person name="Santos C.I."/>
            <person name="Rodrigues R."/>
            <person name="Pereira I.A."/>
            <person name="Rodrigues-Pousada C."/>
        </authorList>
    </citation>
    <scope>NUCLEOTIDE SEQUENCE [LARGE SCALE GENOMIC DNA]</scope>
    <source>
        <strain evidence="3">ATCC 19364 / DSM 1382 / NCIMB 9332 / VKM B-1759</strain>
    </source>
</reference>
<dbReference type="InterPro" id="IPR024975">
    <property type="entry name" value="NOV_C"/>
</dbReference>
<dbReference type="STRING" id="1121448.DGI_2027"/>
<dbReference type="RefSeq" id="WP_021760696.1">
    <property type="nucleotide sequence ID" value="NC_022444.1"/>
</dbReference>
<feature type="domain" description="Protein NO VEIN C-terminal" evidence="1">
    <location>
        <begin position="249"/>
        <end position="313"/>
    </location>
</feature>
<keyword evidence="3" id="KW-1185">Reference proteome</keyword>
<dbReference type="EMBL" id="CP006585">
    <property type="protein sequence ID" value="AGW13798.1"/>
    <property type="molecule type" value="Genomic_DNA"/>
</dbReference>
<reference evidence="3" key="2">
    <citation type="submission" date="2013-07" db="EMBL/GenBank/DDBJ databases">
        <authorList>
            <person name="Morais-Silva F.O."/>
            <person name="Rezende A.M."/>
            <person name="Pimentel C."/>
            <person name="Resende D.M."/>
            <person name="Santos C.I."/>
            <person name="Clemente C."/>
            <person name="de Oliveira L.M."/>
            <person name="da Silva S.M."/>
            <person name="Costa D.A."/>
            <person name="Varela-Raposo A."/>
            <person name="Horacio E.C.A."/>
            <person name="Matos M."/>
            <person name="Flores O."/>
            <person name="Ruiz J.C."/>
            <person name="Rodrigues-Pousada C."/>
        </authorList>
    </citation>
    <scope>NUCLEOTIDE SEQUENCE [LARGE SCALE GENOMIC DNA]</scope>
    <source>
        <strain evidence="3">ATCC 19364 / DSM 1382 / NCIMB 9332 / VKM B-1759</strain>
    </source>
</reference>
<organism evidence="2 3">
    <name type="scientific">Megalodesulfovibrio gigas (strain ATCC 19364 / DSM 1382 / NCIMB 9332 / VKM B-1759)</name>
    <name type="common">Desulfovibrio gigas</name>
    <dbReference type="NCBI Taxonomy" id="1121448"/>
    <lineage>
        <taxon>Bacteria</taxon>
        <taxon>Pseudomonadati</taxon>
        <taxon>Thermodesulfobacteriota</taxon>
        <taxon>Desulfovibrionia</taxon>
        <taxon>Desulfovibrionales</taxon>
        <taxon>Desulfovibrionaceae</taxon>
        <taxon>Megalodesulfovibrio</taxon>
    </lineage>
</organism>
<dbReference type="KEGG" id="dgg:DGI_2027"/>
<protein>
    <recommendedName>
        <fullName evidence="1">Protein NO VEIN C-terminal domain-containing protein</fullName>
    </recommendedName>
</protein>
<gene>
    <name evidence="2" type="ORF">DGI_2027</name>
</gene>
<accession>T2GBW3</accession>
<dbReference type="Proteomes" id="UP000016587">
    <property type="component" value="Chromosome"/>
</dbReference>
<name>T2GBW3_MEGG1</name>
<dbReference type="AlphaFoldDB" id="T2GBW3"/>
<evidence type="ECO:0000313" key="2">
    <source>
        <dbReference type="EMBL" id="AGW13798.1"/>
    </source>
</evidence>